<accession>A0A1W0W7V2</accession>
<dbReference type="Gramene" id="OQU90480">
    <property type="protein sequence ID" value="OQU90480"/>
    <property type="gene ID" value="SORBI_3002G419500"/>
</dbReference>
<dbReference type="SUPFAM" id="SSF56784">
    <property type="entry name" value="HAD-like"/>
    <property type="match status" value="1"/>
</dbReference>
<dbReference type="AlphaFoldDB" id="A0A1W0W7V2"/>
<dbReference type="Proteomes" id="UP000000768">
    <property type="component" value="Chromosome 2"/>
</dbReference>
<dbReference type="InParanoid" id="A0A1W0W7V2"/>
<evidence type="ECO:0000256" key="2">
    <source>
        <dbReference type="SAM" id="SignalP"/>
    </source>
</evidence>
<feature type="signal peptide" evidence="2">
    <location>
        <begin position="1"/>
        <end position="33"/>
    </location>
</feature>
<proteinExistence type="predicted"/>
<dbReference type="InterPro" id="IPR023214">
    <property type="entry name" value="HAD_sf"/>
</dbReference>
<evidence type="ECO:0008006" key="5">
    <source>
        <dbReference type="Google" id="ProtNLM"/>
    </source>
</evidence>
<evidence type="ECO:0000313" key="3">
    <source>
        <dbReference type="EMBL" id="OQU90480.1"/>
    </source>
</evidence>
<name>A0A1W0W7V2_SORBI</name>
<dbReference type="FunCoup" id="A0A1W0W7V2">
    <property type="interactions" value="2"/>
</dbReference>
<evidence type="ECO:0000313" key="4">
    <source>
        <dbReference type="Proteomes" id="UP000000768"/>
    </source>
</evidence>
<dbReference type="InterPro" id="IPR036412">
    <property type="entry name" value="HAD-like_sf"/>
</dbReference>
<dbReference type="PANTHER" id="PTHR31284">
    <property type="entry name" value="ACID PHOSPHATASE-LIKE PROTEIN"/>
    <property type="match status" value="1"/>
</dbReference>
<evidence type="ECO:0000256" key="1">
    <source>
        <dbReference type="ARBA" id="ARBA00022729"/>
    </source>
</evidence>
<protein>
    <recommendedName>
        <fullName evidence="5">Acid phosphatase</fullName>
    </recommendedName>
</protein>
<dbReference type="Gene3D" id="3.40.50.1000">
    <property type="entry name" value="HAD superfamily/HAD-like"/>
    <property type="match status" value="1"/>
</dbReference>
<dbReference type="STRING" id="4558.A0A1W0W7V2"/>
<reference evidence="3 4" key="1">
    <citation type="journal article" date="2009" name="Nature">
        <title>The Sorghum bicolor genome and the diversification of grasses.</title>
        <authorList>
            <person name="Paterson A.H."/>
            <person name="Bowers J.E."/>
            <person name="Bruggmann R."/>
            <person name="Dubchak I."/>
            <person name="Grimwood J."/>
            <person name="Gundlach H."/>
            <person name="Haberer G."/>
            <person name="Hellsten U."/>
            <person name="Mitros T."/>
            <person name="Poliakov A."/>
            <person name="Schmutz J."/>
            <person name="Spannagl M."/>
            <person name="Tang H."/>
            <person name="Wang X."/>
            <person name="Wicker T."/>
            <person name="Bharti A.K."/>
            <person name="Chapman J."/>
            <person name="Feltus F.A."/>
            <person name="Gowik U."/>
            <person name="Grigoriev I.V."/>
            <person name="Lyons E."/>
            <person name="Maher C.A."/>
            <person name="Martis M."/>
            <person name="Narechania A."/>
            <person name="Otillar R.P."/>
            <person name="Penning B.W."/>
            <person name="Salamov A.A."/>
            <person name="Wang Y."/>
            <person name="Zhang L."/>
            <person name="Carpita N.C."/>
            <person name="Freeling M."/>
            <person name="Gingle A.R."/>
            <person name="Hash C.T."/>
            <person name="Keller B."/>
            <person name="Klein P."/>
            <person name="Kresovich S."/>
            <person name="McCann M.C."/>
            <person name="Ming R."/>
            <person name="Peterson D.G."/>
            <person name="Mehboob-ur-Rahman"/>
            <person name="Ware D."/>
            <person name="Westhoff P."/>
            <person name="Mayer K.F."/>
            <person name="Messing J."/>
            <person name="Rokhsar D.S."/>
        </authorList>
    </citation>
    <scope>NUCLEOTIDE SEQUENCE [LARGE SCALE GENOMIC DNA]</scope>
    <source>
        <strain evidence="4">cv. BTx623</strain>
    </source>
</reference>
<dbReference type="ExpressionAtlas" id="A0A1W0W7V2">
    <property type="expression patterns" value="baseline"/>
</dbReference>
<gene>
    <name evidence="3" type="ORF">SORBI_3002G419500</name>
</gene>
<keyword evidence="1 2" id="KW-0732">Signal</keyword>
<dbReference type="InterPro" id="IPR005519">
    <property type="entry name" value="Acid_phosphat_B-like"/>
</dbReference>
<sequence>MAARWTTTSARLAPLAVAFVVPWLCYVLEAAEGAPWFWPPIGGGGDDPYCLTWRVMVEANNAKGWRTVPAQCVGYVRGYMAWGQYHRDVAAVAEQAAAYATQVAPPAGGDGLDAWVLDVDDTCLSNQPYYQVKQFGAYDPVAFRAWASRAICPGIPAMQWLLQTLRSRGFRVFVVTGRDEETLGSCTAANLAAAGFSGYDRLIMRGALHRGQSSVAFKSAVRRQLVEEEGYRIRGNVGDQWSDLQGDYAGDRVFKRTTEVMDLIRFRFADR</sequence>
<feature type="chain" id="PRO_5012325516" description="Acid phosphatase" evidence="2">
    <location>
        <begin position="34"/>
        <end position="271"/>
    </location>
</feature>
<reference evidence="4" key="2">
    <citation type="journal article" date="2018" name="Plant J.">
        <title>The Sorghum bicolor reference genome: improved assembly, gene annotations, a transcriptome atlas, and signatures of genome organization.</title>
        <authorList>
            <person name="McCormick R.F."/>
            <person name="Truong S.K."/>
            <person name="Sreedasyam A."/>
            <person name="Jenkins J."/>
            <person name="Shu S."/>
            <person name="Sims D."/>
            <person name="Kennedy M."/>
            <person name="Amirebrahimi M."/>
            <person name="Weers B.D."/>
            <person name="McKinley B."/>
            <person name="Mattison A."/>
            <person name="Morishige D.T."/>
            <person name="Grimwood J."/>
            <person name="Schmutz J."/>
            <person name="Mullet J.E."/>
        </authorList>
    </citation>
    <scope>NUCLEOTIDE SEQUENCE [LARGE SCALE GENOMIC DNA]</scope>
    <source>
        <strain evidence="4">cv. BTx623</strain>
    </source>
</reference>
<dbReference type="PANTHER" id="PTHR31284:SF32">
    <property type="entry name" value="OS07G0681200 PROTEIN"/>
    <property type="match status" value="1"/>
</dbReference>
<dbReference type="Pfam" id="PF03767">
    <property type="entry name" value="Acid_phosphat_B"/>
    <property type="match status" value="1"/>
</dbReference>
<dbReference type="EMBL" id="CM000761">
    <property type="protein sequence ID" value="OQU90480.1"/>
    <property type="molecule type" value="Genomic_DNA"/>
</dbReference>
<keyword evidence="4" id="KW-1185">Reference proteome</keyword>
<organism evidence="3 4">
    <name type="scientific">Sorghum bicolor</name>
    <name type="common">Sorghum</name>
    <name type="synonym">Sorghum vulgare</name>
    <dbReference type="NCBI Taxonomy" id="4558"/>
    <lineage>
        <taxon>Eukaryota</taxon>
        <taxon>Viridiplantae</taxon>
        <taxon>Streptophyta</taxon>
        <taxon>Embryophyta</taxon>
        <taxon>Tracheophyta</taxon>
        <taxon>Spermatophyta</taxon>
        <taxon>Magnoliopsida</taxon>
        <taxon>Liliopsida</taxon>
        <taxon>Poales</taxon>
        <taxon>Poaceae</taxon>
        <taxon>PACMAD clade</taxon>
        <taxon>Panicoideae</taxon>
        <taxon>Andropogonodae</taxon>
        <taxon>Andropogoneae</taxon>
        <taxon>Sorghinae</taxon>
        <taxon>Sorghum</taxon>
    </lineage>
</organism>